<dbReference type="SUPFAM" id="SSF52309">
    <property type="entry name" value="N-(deoxy)ribosyltransferase-like"/>
    <property type="match status" value="1"/>
</dbReference>
<comment type="caution">
    <text evidence="1">The sequence shown here is derived from an EMBL/GenBank/DDBJ whole genome shotgun (WGS) entry which is preliminary data.</text>
</comment>
<sequence>MKTIYLAGGLFNAGERLHNLFLEKYLKKLGHNVVLPQREALKFDSSAGFNLDGVKKECKEHSTDPGNIYVGSADGADADGGTAVEYGLAIGAKDEAVVYRTDIRTDTSKEIGVNAMLLLEGTAFVCYPCYFTELEQVEKYYEELANKIHCAVQSLPLRCRTSK</sequence>
<dbReference type="STRING" id="1798351.A2930_04270"/>
<dbReference type="EMBL" id="MFID01000023">
    <property type="protein sequence ID" value="OGF80922.1"/>
    <property type="molecule type" value="Genomic_DNA"/>
</dbReference>
<protein>
    <recommendedName>
        <fullName evidence="3">Nucleoside 2-deoxyribosyltransferase</fullName>
    </recommendedName>
</protein>
<evidence type="ECO:0000313" key="1">
    <source>
        <dbReference type="EMBL" id="OGF80922.1"/>
    </source>
</evidence>
<accession>A0A1F5WZ51</accession>
<dbReference type="Proteomes" id="UP000178114">
    <property type="component" value="Unassembled WGS sequence"/>
</dbReference>
<dbReference type="AlphaFoldDB" id="A0A1F5WZ51"/>
<evidence type="ECO:0008006" key="3">
    <source>
        <dbReference type="Google" id="ProtNLM"/>
    </source>
</evidence>
<gene>
    <name evidence="1" type="ORF">A2930_04270</name>
</gene>
<evidence type="ECO:0000313" key="2">
    <source>
        <dbReference type="Proteomes" id="UP000178114"/>
    </source>
</evidence>
<proteinExistence type="predicted"/>
<organism evidence="1 2">
    <name type="scientific">Candidatus Giovannonibacteria bacterium RIFCSPLOWO2_01_FULL_45_34</name>
    <dbReference type="NCBI Taxonomy" id="1798351"/>
    <lineage>
        <taxon>Bacteria</taxon>
        <taxon>Candidatus Giovannoniibacteriota</taxon>
    </lineage>
</organism>
<dbReference type="InterPro" id="IPR007710">
    <property type="entry name" value="Nucleoside_deoxyribTrfase"/>
</dbReference>
<dbReference type="Pfam" id="PF05014">
    <property type="entry name" value="Nuc_deoxyrib_tr"/>
    <property type="match status" value="1"/>
</dbReference>
<dbReference type="Gene3D" id="3.40.50.450">
    <property type="match status" value="1"/>
</dbReference>
<reference evidence="1 2" key="1">
    <citation type="journal article" date="2016" name="Nat. Commun.">
        <title>Thousands of microbial genomes shed light on interconnected biogeochemical processes in an aquifer system.</title>
        <authorList>
            <person name="Anantharaman K."/>
            <person name="Brown C.T."/>
            <person name="Hug L.A."/>
            <person name="Sharon I."/>
            <person name="Castelle C.J."/>
            <person name="Probst A.J."/>
            <person name="Thomas B.C."/>
            <person name="Singh A."/>
            <person name="Wilkins M.J."/>
            <person name="Karaoz U."/>
            <person name="Brodie E.L."/>
            <person name="Williams K.H."/>
            <person name="Hubbard S.S."/>
            <person name="Banfield J.F."/>
        </authorList>
    </citation>
    <scope>NUCLEOTIDE SEQUENCE [LARGE SCALE GENOMIC DNA]</scope>
</reference>
<name>A0A1F5WZ51_9BACT</name>